<dbReference type="EMBL" id="MU273938">
    <property type="protein sequence ID" value="KAI0027302.1"/>
    <property type="molecule type" value="Genomic_DNA"/>
</dbReference>
<reference evidence="1" key="2">
    <citation type="journal article" date="2022" name="New Phytol.">
        <title>Evolutionary transition to the ectomycorrhizal habit in the genomes of a hyperdiverse lineage of mushroom-forming fungi.</title>
        <authorList>
            <person name="Looney B."/>
            <person name="Miyauchi S."/>
            <person name="Morin E."/>
            <person name="Drula E."/>
            <person name="Courty P.E."/>
            <person name="Kohler A."/>
            <person name="Kuo A."/>
            <person name="LaButti K."/>
            <person name="Pangilinan J."/>
            <person name="Lipzen A."/>
            <person name="Riley R."/>
            <person name="Andreopoulos W."/>
            <person name="He G."/>
            <person name="Johnson J."/>
            <person name="Nolan M."/>
            <person name="Tritt A."/>
            <person name="Barry K.W."/>
            <person name="Grigoriev I.V."/>
            <person name="Nagy L.G."/>
            <person name="Hibbett D."/>
            <person name="Henrissat B."/>
            <person name="Matheny P.B."/>
            <person name="Labbe J."/>
            <person name="Martin F.M."/>
        </authorList>
    </citation>
    <scope>NUCLEOTIDE SEQUENCE</scope>
    <source>
        <strain evidence="1">EC-137</strain>
    </source>
</reference>
<evidence type="ECO:0000313" key="2">
    <source>
        <dbReference type="Proteomes" id="UP000814128"/>
    </source>
</evidence>
<name>A0ACB8Q6K0_9AGAM</name>
<sequence>MAGCPREFVRSSECRSSRSEPRPKSRRRHIRLLSNKLLTVTQCRAEIDRAIRSALPLASHLQDFARRDSEPLRGVVQSPSLKTAYLVAIVQAIILQILPELTIKQVLHKYVRVFIDSFVRTSANIALPVHPMAHKNPLAQWLPKACPSSLLVLSYSPLQILSGHTASLAGNLNHSTCMNDGTPSSSDSDSNLGDSRDSTEISPESFWSRSAPDDDTLTDDSSDDQVSQTSLLAAPENSESHLALLCMADVNNIFHVMASAMHQRRALGLDGQPLVGLAFHPRGVCVQAFFSWFDDQDASEAYCMPLPRVAYVSCEPHPAQEAYGLYNLTDARSLHALASFFFCLRKDLLSLASLSAARIRLPPDPHSEKLYIWRADSSFPLTDDGLVIRHGIDDVTMREIHEDRLLSAVREWREGVYMSMDAARTGVSDTAPPGYDGDGGSRAEQVAQSVSDKQQPKSDTAYKEQREKFAAVHVRLTPTSVTISEPPQTEKRDASAMSIADNTSVKTGRSASSFAKNSTSIVHWMFDRHASSHSWCLEQDIEKTIHPSREIRRIHPKGVKQWVQEFRKHASAYEEKIVLFIPSSDHQSDAIGRLFEDRAAIAEQFFKPTSLDALRQRTEADRFTKCIDESDPVLEWLRSNFPRFLDVVTQVIALSPAGRNRKNHKVSESDWRHPWELITKEVLDALEIYASSENTTSKVDYLPAKCMPSGERIIRLPLIDQAFRGTRPGLAEPAVRDAISRLGEEFTMEAEVASQAECAIPISPSRRDRQKTWEVAAQEKMDKIRAKISHWVTSRKKGLMSIECAQPRSATCDGLLFIEIPDFYIGLSPGEVDLLDLFSTIRNSDSTKPVPSFANLASTCQDAFVGIFVNEFKTPEADPGLNQLRLYLTAMVKYLAVLGITDFPVYGVVTEGSVGRLVQAWGHKFTESDDTHVRIVDMHCAEFDLATVEGGLRYAYFLARLVHDDVPKLVKLVKARKDDVTKRVKAADGSLQWNMVQVHGWDDEREKTGENGGNDDGGGSYNDGAGAGIPVTEAALAHTRAATASSQE</sequence>
<accession>A0ACB8Q6K0</accession>
<keyword evidence="2" id="KW-1185">Reference proteome</keyword>
<organism evidence="1 2">
    <name type="scientific">Vararia minispora EC-137</name>
    <dbReference type="NCBI Taxonomy" id="1314806"/>
    <lineage>
        <taxon>Eukaryota</taxon>
        <taxon>Fungi</taxon>
        <taxon>Dikarya</taxon>
        <taxon>Basidiomycota</taxon>
        <taxon>Agaricomycotina</taxon>
        <taxon>Agaricomycetes</taxon>
        <taxon>Russulales</taxon>
        <taxon>Lachnocladiaceae</taxon>
        <taxon>Vararia</taxon>
    </lineage>
</organism>
<reference evidence="1" key="1">
    <citation type="submission" date="2021-02" db="EMBL/GenBank/DDBJ databases">
        <authorList>
            <consortium name="DOE Joint Genome Institute"/>
            <person name="Ahrendt S."/>
            <person name="Looney B.P."/>
            <person name="Miyauchi S."/>
            <person name="Morin E."/>
            <person name="Drula E."/>
            <person name="Courty P.E."/>
            <person name="Chicoki N."/>
            <person name="Fauchery L."/>
            <person name="Kohler A."/>
            <person name="Kuo A."/>
            <person name="Labutti K."/>
            <person name="Pangilinan J."/>
            <person name="Lipzen A."/>
            <person name="Riley R."/>
            <person name="Andreopoulos W."/>
            <person name="He G."/>
            <person name="Johnson J."/>
            <person name="Barry K.W."/>
            <person name="Grigoriev I.V."/>
            <person name="Nagy L."/>
            <person name="Hibbett D."/>
            <person name="Henrissat B."/>
            <person name="Matheny P.B."/>
            <person name="Labbe J."/>
            <person name="Martin F."/>
        </authorList>
    </citation>
    <scope>NUCLEOTIDE SEQUENCE</scope>
    <source>
        <strain evidence="1">EC-137</strain>
    </source>
</reference>
<evidence type="ECO:0000313" key="1">
    <source>
        <dbReference type="EMBL" id="KAI0027302.1"/>
    </source>
</evidence>
<proteinExistence type="predicted"/>
<comment type="caution">
    <text evidence="1">The sequence shown here is derived from an EMBL/GenBank/DDBJ whole genome shotgun (WGS) entry which is preliminary data.</text>
</comment>
<protein>
    <submittedName>
        <fullName evidence="1">Uncharacterized protein</fullName>
    </submittedName>
</protein>
<dbReference type="Proteomes" id="UP000814128">
    <property type="component" value="Unassembled WGS sequence"/>
</dbReference>
<gene>
    <name evidence="1" type="ORF">K488DRAFT_74651</name>
</gene>